<reference evidence="2" key="2">
    <citation type="journal article" date="2015" name="Data Brief">
        <title>Shoot transcriptome of the giant reed, Arundo donax.</title>
        <authorList>
            <person name="Barrero R.A."/>
            <person name="Guerrero F.D."/>
            <person name="Moolhuijzen P."/>
            <person name="Goolsby J.A."/>
            <person name="Tidwell J."/>
            <person name="Bellgard S.E."/>
            <person name="Bellgard M.I."/>
        </authorList>
    </citation>
    <scope>NUCLEOTIDE SEQUENCE</scope>
    <source>
        <tissue evidence="2">Shoot tissue taken approximately 20 cm above the soil surface</tissue>
    </source>
</reference>
<protein>
    <submittedName>
        <fullName evidence="2">Uncharacterized protein</fullName>
    </submittedName>
</protein>
<reference evidence="2" key="1">
    <citation type="submission" date="2014-09" db="EMBL/GenBank/DDBJ databases">
        <authorList>
            <person name="Magalhaes I.L.F."/>
            <person name="Oliveira U."/>
            <person name="Santos F.R."/>
            <person name="Vidigal T.H.D.A."/>
            <person name="Brescovit A.D."/>
            <person name="Santos A.J."/>
        </authorList>
    </citation>
    <scope>NUCLEOTIDE SEQUENCE</scope>
    <source>
        <tissue evidence="2">Shoot tissue taken approximately 20 cm above the soil surface</tissue>
    </source>
</reference>
<dbReference type="EMBL" id="GBRH01235989">
    <property type="protein sequence ID" value="JAD61906.1"/>
    <property type="molecule type" value="Transcribed_RNA"/>
</dbReference>
<keyword evidence="1" id="KW-1133">Transmembrane helix</keyword>
<evidence type="ECO:0000256" key="1">
    <source>
        <dbReference type="SAM" id="Phobius"/>
    </source>
</evidence>
<dbReference type="AlphaFoldDB" id="A0A0A9BEY5"/>
<sequence>MFFKMRYYQGCHQFQELSTRLTSSLGPSCQTVRHTKPTPRKLKRYSVKFKNCLTKVMCVSLLALILFLCF</sequence>
<proteinExistence type="predicted"/>
<evidence type="ECO:0000313" key="2">
    <source>
        <dbReference type="EMBL" id="JAD61906.1"/>
    </source>
</evidence>
<keyword evidence="1" id="KW-0812">Transmembrane</keyword>
<name>A0A0A9BEY5_ARUDO</name>
<accession>A0A0A9BEY5</accession>
<organism evidence="2">
    <name type="scientific">Arundo donax</name>
    <name type="common">Giant reed</name>
    <name type="synonym">Donax arundinaceus</name>
    <dbReference type="NCBI Taxonomy" id="35708"/>
    <lineage>
        <taxon>Eukaryota</taxon>
        <taxon>Viridiplantae</taxon>
        <taxon>Streptophyta</taxon>
        <taxon>Embryophyta</taxon>
        <taxon>Tracheophyta</taxon>
        <taxon>Spermatophyta</taxon>
        <taxon>Magnoliopsida</taxon>
        <taxon>Liliopsida</taxon>
        <taxon>Poales</taxon>
        <taxon>Poaceae</taxon>
        <taxon>PACMAD clade</taxon>
        <taxon>Arundinoideae</taxon>
        <taxon>Arundineae</taxon>
        <taxon>Arundo</taxon>
    </lineage>
</organism>
<feature type="transmembrane region" description="Helical" evidence="1">
    <location>
        <begin position="49"/>
        <end position="68"/>
    </location>
</feature>
<keyword evidence="1" id="KW-0472">Membrane</keyword>